<gene>
    <name evidence="1" type="ORF">EB796_010066</name>
</gene>
<proteinExistence type="predicted"/>
<reference evidence="1" key="1">
    <citation type="submission" date="2020-06" db="EMBL/GenBank/DDBJ databases">
        <title>Draft genome of Bugula neritina, a colonial animal packing powerful symbionts and potential medicines.</title>
        <authorList>
            <person name="Rayko M."/>
        </authorList>
    </citation>
    <scope>NUCLEOTIDE SEQUENCE [LARGE SCALE GENOMIC DNA]</scope>
    <source>
        <strain evidence="1">Kwan_BN1</strain>
    </source>
</reference>
<dbReference type="EMBL" id="VXIV02001584">
    <property type="protein sequence ID" value="KAF6031634.1"/>
    <property type="molecule type" value="Genomic_DNA"/>
</dbReference>
<evidence type="ECO:0000313" key="1">
    <source>
        <dbReference type="EMBL" id="KAF6031634.1"/>
    </source>
</evidence>
<organism evidence="1 2">
    <name type="scientific">Bugula neritina</name>
    <name type="common">Brown bryozoan</name>
    <name type="synonym">Sertularia neritina</name>
    <dbReference type="NCBI Taxonomy" id="10212"/>
    <lineage>
        <taxon>Eukaryota</taxon>
        <taxon>Metazoa</taxon>
        <taxon>Spiralia</taxon>
        <taxon>Lophotrochozoa</taxon>
        <taxon>Bryozoa</taxon>
        <taxon>Gymnolaemata</taxon>
        <taxon>Cheilostomatida</taxon>
        <taxon>Flustrina</taxon>
        <taxon>Buguloidea</taxon>
        <taxon>Bugulidae</taxon>
        <taxon>Bugula</taxon>
    </lineage>
</organism>
<name>A0A7J7K0Z1_BUGNE</name>
<dbReference type="AlphaFoldDB" id="A0A7J7K0Z1"/>
<evidence type="ECO:0000313" key="2">
    <source>
        <dbReference type="Proteomes" id="UP000593567"/>
    </source>
</evidence>
<protein>
    <submittedName>
        <fullName evidence="1">Uncharacterized protein</fullName>
    </submittedName>
</protein>
<sequence length="111" mass="12079">MLVSTALAPGLRLPQVTALLDTTAVVMPPQLSLLMAQPVISVLKVITVPRAVHCHFLVKTGLTLMSQEWLNVTLVHPDITVSPASLMSHQLRVRWDSSVLPAQATFGLRVH</sequence>
<dbReference type="Proteomes" id="UP000593567">
    <property type="component" value="Unassembled WGS sequence"/>
</dbReference>
<keyword evidence="2" id="KW-1185">Reference proteome</keyword>
<accession>A0A7J7K0Z1</accession>
<comment type="caution">
    <text evidence="1">The sequence shown here is derived from an EMBL/GenBank/DDBJ whole genome shotgun (WGS) entry which is preliminary data.</text>
</comment>